<gene>
    <name evidence="1" type="ORF">C4900_07640</name>
</gene>
<reference evidence="1 2" key="1">
    <citation type="submission" date="2018-02" db="EMBL/GenBank/DDBJ databases">
        <title>Insights into the biology of acidophilic members of the Acidiferrobacteraceae family derived from comparative genomic analyses.</title>
        <authorList>
            <person name="Issotta F."/>
            <person name="Thyssen C."/>
            <person name="Mena C."/>
            <person name="Moya A."/>
            <person name="Bellenberg S."/>
            <person name="Sproer C."/>
            <person name="Covarrubias P.C."/>
            <person name="Sand W."/>
            <person name="Quatrini R."/>
            <person name="Vera M."/>
        </authorList>
    </citation>
    <scope>NUCLEOTIDE SEQUENCE [LARGE SCALE GENOMIC DNA]</scope>
    <source>
        <strain evidence="2">m-1</strain>
    </source>
</reference>
<evidence type="ECO:0000313" key="1">
    <source>
        <dbReference type="EMBL" id="RCN55784.1"/>
    </source>
</evidence>
<comment type="caution">
    <text evidence="1">The sequence shown here is derived from an EMBL/GenBank/DDBJ whole genome shotgun (WGS) entry which is preliminary data.</text>
</comment>
<sequence length="89" mass="9650">MPNMESVRCGDMSSADDVGRARDLWRHLADCAGDDDPENAFVELVDTMIAGYLSSSEIEVLVTFGHLLPSQSPDVVCTLASLRELRHGG</sequence>
<dbReference type="Proteomes" id="UP000253250">
    <property type="component" value="Unassembled WGS sequence"/>
</dbReference>
<accession>A0A1C2FWX3</accession>
<proteinExistence type="predicted"/>
<dbReference type="RefSeq" id="WP_065972378.1">
    <property type="nucleotide sequence ID" value="NZ_CP080624.1"/>
</dbReference>
<evidence type="ECO:0000313" key="2">
    <source>
        <dbReference type="Proteomes" id="UP000253250"/>
    </source>
</evidence>
<keyword evidence="2" id="KW-1185">Reference proteome</keyword>
<name>A0A1C2FWX3_9GAMM</name>
<dbReference type="AlphaFoldDB" id="A0A1C2FWX3"/>
<dbReference type="STRING" id="163359.A9R16_05880"/>
<protein>
    <submittedName>
        <fullName evidence="1">Uncharacterized protein</fullName>
    </submittedName>
</protein>
<dbReference type="EMBL" id="PSYR01000002">
    <property type="protein sequence ID" value="RCN55784.1"/>
    <property type="molecule type" value="Genomic_DNA"/>
</dbReference>
<organism evidence="1 2">
    <name type="scientific">Acidiferrobacter thiooxydans</name>
    <dbReference type="NCBI Taxonomy" id="163359"/>
    <lineage>
        <taxon>Bacteria</taxon>
        <taxon>Pseudomonadati</taxon>
        <taxon>Pseudomonadota</taxon>
        <taxon>Gammaproteobacteria</taxon>
        <taxon>Acidiferrobacterales</taxon>
        <taxon>Acidiferrobacteraceae</taxon>
        <taxon>Acidiferrobacter</taxon>
    </lineage>
</organism>